<dbReference type="AlphaFoldDB" id="A0A9E2KDE3"/>
<keyword evidence="2 7" id="KW-0813">Transport</keyword>
<evidence type="ECO:0000256" key="2">
    <source>
        <dbReference type="ARBA" id="ARBA00022448"/>
    </source>
</evidence>
<dbReference type="SUPFAM" id="SSF56935">
    <property type="entry name" value="Porins"/>
    <property type="match status" value="1"/>
</dbReference>
<keyword evidence="8" id="KW-0732">Signal</keyword>
<dbReference type="FunFam" id="2.170.130.10:FF:000009">
    <property type="entry name" value="SusC/RagA family TonB-linked outer membrane protein"/>
    <property type="match status" value="1"/>
</dbReference>
<evidence type="ECO:0000256" key="1">
    <source>
        <dbReference type="ARBA" id="ARBA00004571"/>
    </source>
</evidence>
<keyword evidence="6 7" id="KW-0998">Cell outer membrane</keyword>
<evidence type="ECO:0000313" key="10">
    <source>
        <dbReference type="EMBL" id="MBU3813037.1"/>
    </source>
</evidence>
<name>A0A9E2KDE3_9BACE</name>
<protein>
    <submittedName>
        <fullName evidence="10">TonB-dependent receptor</fullName>
    </submittedName>
</protein>
<dbReference type="InterPro" id="IPR023997">
    <property type="entry name" value="TonB-dep_OMP_SusC/RagA_CS"/>
</dbReference>
<dbReference type="InterPro" id="IPR008969">
    <property type="entry name" value="CarboxyPept-like_regulatory"/>
</dbReference>
<feature type="domain" description="TonB-dependent receptor plug" evidence="9">
    <location>
        <begin position="125"/>
        <end position="230"/>
    </location>
</feature>
<keyword evidence="10" id="KW-0675">Receptor</keyword>
<dbReference type="NCBIfam" id="TIGR04057">
    <property type="entry name" value="SusC_RagA_signa"/>
    <property type="match status" value="1"/>
</dbReference>
<dbReference type="InterPro" id="IPR037066">
    <property type="entry name" value="Plug_dom_sf"/>
</dbReference>
<feature type="chain" id="PRO_5038737346" evidence="8">
    <location>
        <begin position="34"/>
        <end position="1014"/>
    </location>
</feature>
<dbReference type="PROSITE" id="PS52016">
    <property type="entry name" value="TONB_DEPENDENT_REC_3"/>
    <property type="match status" value="1"/>
</dbReference>
<keyword evidence="4 7" id="KW-0812">Transmembrane</keyword>
<dbReference type="SUPFAM" id="SSF49464">
    <property type="entry name" value="Carboxypeptidase regulatory domain-like"/>
    <property type="match status" value="1"/>
</dbReference>
<comment type="similarity">
    <text evidence="7">Belongs to the TonB-dependent receptor family.</text>
</comment>
<evidence type="ECO:0000256" key="3">
    <source>
        <dbReference type="ARBA" id="ARBA00022452"/>
    </source>
</evidence>
<proteinExistence type="inferred from homology"/>
<feature type="signal peptide" evidence="8">
    <location>
        <begin position="1"/>
        <end position="33"/>
    </location>
</feature>
<dbReference type="Gene3D" id="2.40.170.20">
    <property type="entry name" value="TonB-dependent receptor, beta-barrel domain"/>
    <property type="match status" value="1"/>
</dbReference>
<dbReference type="InterPro" id="IPR036942">
    <property type="entry name" value="Beta-barrel_TonB_sf"/>
</dbReference>
<evidence type="ECO:0000259" key="9">
    <source>
        <dbReference type="Pfam" id="PF07715"/>
    </source>
</evidence>
<dbReference type="Gene3D" id="2.60.40.1120">
    <property type="entry name" value="Carboxypeptidase-like, regulatory domain"/>
    <property type="match status" value="1"/>
</dbReference>
<comment type="subcellular location">
    <subcellularLocation>
        <location evidence="1 7">Cell outer membrane</location>
        <topology evidence="1 7">Multi-pass membrane protein</topology>
    </subcellularLocation>
</comment>
<reference evidence="10" key="1">
    <citation type="journal article" date="2021" name="PeerJ">
        <title>Extensive microbial diversity within the chicken gut microbiome revealed by metagenomics and culture.</title>
        <authorList>
            <person name="Gilroy R."/>
            <person name="Ravi A."/>
            <person name="Getino M."/>
            <person name="Pursley I."/>
            <person name="Horton D.L."/>
            <person name="Alikhan N.F."/>
            <person name="Baker D."/>
            <person name="Gharbi K."/>
            <person name="Hall N."/>
            <person name="Watson M."/>
            <person name="Adriaenssens E.M."/>
            <person name="Foster-Nyarko E."/>
            <person name="Jarju S."/>
            <person name="Secka A."/>
            <person name="Antonio M."/>
            <person name="Oren A."/>
            <person name="Chaudhuri R.R."/>
            <person name="La Ragione R."/>
            <person name="Hildebrand F."/>
            <person name="Pallen M.J."/>
        </authorList>
    </citation>
    <scope>NUCLEOTIDE SEQUENCE</scope>
    <source>
        <strain evidence="10">B3-3758</strain>
    </source>
</reference>
<dbReference type="Gene3D" id="2.170.130.10">
    <property type="entry name" value="TonB-dependent receptor, plug domain"/>
    <property type="match status" value="1"/>
</dbReference>
<accession>A0A9E2KDE3</accession>
<dbReference type="EMBL" id="JAHLFO010000008">
    <property type="protein sequence ID" value="MBU3813037.1"/>
    <property type="molecule type" value="Genomic_DNA"/>
</dbReference>
<evidence type="ECO:0000256" key="8">
    <source>
        <dbReference type="SAM" id="SignalP"/>
    </source>
</evidence>
<organism evidence="10 11">
    <name type="scientific">Candidatus Bacteroides intestinipullorum</name>
    <dbReference type="NCBI Taxonomy" id="2838471"/>
    <lineage>
        <taxon>Bacteria</taxon>
        <taxon>Pseudomonadati</taxon>
        <taxon>Bacteroidota</taxon>
        <taxon>Bacteroidia</taxon>
        <taxon>Bacteroidales</taxon>
        <taxon>Bacteroidaceae</taxon>
        <taxon>Bacteroides</taxon>
    </lineage>
</organism>
<reference evidence="10" key="2">
    <citation type="submission" date="2021-04" db="EMBL/GenBank/DDBJ databases">
        <authorList>
            <person name="Gilroy R."/>
        </authorList>
    </citation>
    <scope>NUCLEOTIDE SEQUENCE</scope>
    <source>
        <strain evidence="10">B3-3758</strain>
    </source>
</reference>
<gene>
    <name evidence="10" type="ORF">H9791_00815</name>
</gene>
<keyword evidence="3 7" id="KW-1134">Transmembrane beta strand</keyword>
<dbReference type="GO" id="GO:0009279">
    <property type="term" value="C:cell outer membrane"/>
    <property type="evidence" value="ECO:0007669"/>
    <property type="project" value="UniProtKB-SubCell"/>
</dbReference>
<dbReference type="Pfam" id="PF13715">
    <property type="entry name" value="CarbopepD_reg_2"/>
    <property type="match status" value="1"/>
</dbReference>
<dbReference type="NCBIfam" id="TIGR04056">
    <property type="entry name" value="OMP_RagA_SusC"/>
    <property type="match status" value="1"/>
</dbReference>
<evidence type="ECO:0000256" key="7">
    <source>
        <dbReference type="PROSITE-ProRule" id="PRU01360"/>
    </source>
</evidence>
<keyword evidence="5 7" id="KW-0472">Membrane</keyword>
<evidence type="ECO:0000256" key="6">
    <source>
        <dbReference type="ARBA" id="ARBA00023237"/>
    </source>
</evidence>
<sequence length="1014" mass="112255">MSRKTSSQPSALLRLKRLLGLACLLLLAVPVFSQNKTVTGTVVDELGEPLIGASIQVKGTTKGVITDIDGNFSISVAPDATLVFTYIGMVSQEVEINGRTTLQVQMQSDSQVLAETVVIGYGSAKKRDLTGSIVNVKGEEIANKPVTNPLSALQGKVAGVQIINSGVAGADPEIRIRGTNSINGYQPLYVVDGLFNDNINFLNPQDIESMEVLKDPSSLAIFGVRGANGVIIVTTKKAKEGQTRVNINGSFGFKQVVDKVDMVDAEGFKLLYNEQLRNQGMDEFDFTNWNANTNWQDEIFQNGFITNNNVSISSASDKNTFYLGVGYAYEQGNIKHEKYSKVTLNASNDYKITDKLKVGFQINAARMLPPDTKSSAIATALRAAPVAPVFNEEFGLYSVLPPFQKAQMNNPMVEVDLRANTTKAENYRASGSIYGQWDFLDHFQFKVTYSMDYASNNSRTYTPRIEVYDDEAEGDIQVLGDGETRVSQEKVTEAKVQSDYLLTYTNSWKEHNLTATAGFTTYYDKYESLGGTRAQGSGLTIPFNPNKWYLSIGDASTATNSSTQWERSTVSVLARVLYNYKGKYLFNGSYRRDGSSAFSYTGNQWQNFYSVGLGYLISEEEFMKNIEWLDMLKLKGSWGTLGNQALADAYPAQPLLTNAYSAVFGNPSVIYPGYALEFLPNPNLHWEKVESWEAGAEANFFRNRLHFEGVYYKKTTKDLLATVPGISGTTPGVGNLGSIENKGVELALSWRDQIGDWTYSIGGNLTTIKNKVLDLVQDGYSIIDGDKSQSYTMAGYPIGFFYGYKVEGVYQNQEEIDNSPTNTLATVTPGDLKFVDVDGNGQIDTNDRTIIGNPTPDVTYGINLSVGYKNWELAVDMMGQAGNEIYRTWDNYNWNQFNFLAQRLGRWHGEGTSNSQPLLDTTHTINNLNSEYYIEDGSFFRIRNLSLAYNFDQKLISKIGLQALKIYANIQNLKTWKHNTGFTPEMGGTATAFGVDAGSYPMPAIYTFGFNLTF</sequence>
<dbReference type="InterPro" id="IPR012910">
    <property type="entry name" value="Plug_dom"/>
</dbReference>
<evidence type="ECO:0000256" key="4">
    <source>
        <dbReference type="ARBA" id="ARBA00022692"/>
    </source>
</evidence>
<comment type="caution">
    <text evidence="10">The sequence shown here is derived from an EMBL/GenBank/DDBJ whole genome shotgun (WGS) entry which is preliminary data.</text>
</comment>
<evidence type="ECO:0000313" key="11">
    <source>
        <dbReference type="Proteomes" id="UP000824236"/>
    </source>
</evidence>
<dbReference type="FunFam" id="2.60.40.1120:FF:000003">
    <property type="entry name" value="Outer membrane protein Omp121"/>
    <property type="match status" value="1"/>
</dbReference>
<evidence type="ECO:0000256" key="5">
    <source>
        <dbReference type="ARBA" id="ARBA00023136"/>
    </source>
</evidence>
<dbReference type="InterPro" id="IPR039426">
    <property type="entry name" value="TonB-dep_rcpt-like"/>
</dbReference>
<dbReference type="Pfam" id="PF07715">
    <property type="entry name" value="Plug"/>
    <property type="match status" value="1"/>
</dbReference>
<dbReference type="InterPro" id="IPR023996">
    <property type="entry name" value="TonB-dep_OMP_SusC/RagA"/>
</dbReference>
<dbReference type="Proteomes" id="UP000824236">
    <property type="component" value="Unassembled WGS sequence"/>
</dbReference>